<feature type="compositionally biased region" description="Polar residues" evidence="11">
    <location>
        <begin position="814"/>
        <end position="823"/>
    </location>
</feature>
<feature type="compositionally biased region" description="Basic and acidic residues" evidence="11">
    <location>
        <begin position="1111"/>
        <end position="1120"/>
    </location>
</feature>
<comment type="subcellular location">
    <subcellularLocation>
        <location evidence="1">Cytoplasm</location>
    </subcellularLocation>
</comment>
<dbReference type="FunFam" id="1.10.510.10:FF:000380">
    <property type="entry name" value="Serine/threonine-protein kinase ppk15"/>
    <property type="match status" value="1"/>
</dbReference>
<feature type="compositionally biased region" description="Basic and acidic residues" evidence="11">
    <location>
        <begin position="792"/>
        <end position="801"/>
    </location>
</feature>
<sequence>MDPTMTAVSPSASEFQIITIGDDHQPLSPSERPTASTPSFSELPLPATAPQHHGRLGTPYQTMPGGLSVSTLNRMTPPMAAPPPLSSTPGSSSHSELASSPGTRTSLGRRKRQSSSQIPIMVPPPANSIGALSPSSQGPPPLSPPPNQYQARQRTSAASPHNSVTSPLSASTTPRLYVNTRPPLASTEYNVNSASSRSPSSGAMTGDQPSSPSPLSNPNLQQLERKRQSYIYAKYRKQYNPSGPKADLNPDRERTFVRVRNWPEKRTTLRPSGSVPNVYRLTAHLLTTYVRINPDFCYQSNHNPRRVLTKPSKPMHNHGRDNEDWDYLLYVNDIIGSQEGRQYQIMDVLGQGTFGQVAKCVNIKTKEAVAVKVIKNKPAYHNQSLMEVAILELLNLTFDPNDAHHVVRMKDHFIHHNHLCIVFEMLSVNLYELIKQNQFRGLSTNLVRIFIRQVLDALTILNKARIIHCDLKPENILLKNLESPNIKVIDFGSACHENQTVYTYIQSRFYRSPEVLLGLPYTSSIDMWSLGCIAGELFLGLPLFPGTSEYNQIGRIVEMLGPPPAYMCEKGKSARNFFNKNFGPDGRVTYAFKTPEQYIKESGTFEQPSKRYFTGTTLEEIINQYPSVRKGASPEDLEKESQQRQCFIDFLSGLLTLNPFERWTPQQARLHPFITGERYTGPFLRSGARTTTPQLPTPRALSPSSDSEYREPAKRRPRANTISSLQETLPPQLQRLAAIHQRGSNDVKRSSGLKMEVDLSPKDMETDESLAIDEAAPADESSLYQPLSESAQRSHDVRSPKDSSATPMEVDNPRISTSPYSRSASDREFVSARQSTVSSPSTRSFTSNLTTVGEDGTTDGLRSVSVSHMASTIDDSAHTSPSQTLLQSSIETDSTPIVGISVLSSNRPISAGHDEQALDPSVGGSTMENDPALQQYEDGSGMRQVAESMADIRITPCSAKLNQGASATDKNVAETGDTLHQDRLNEKAHTHRTVQEDVDEVHGPPALTSGGGVNPGVYHTYDLLQHGGQNVARSTLGPMLSGYPLRKARSQMIDQTESDPRSPEGYSSAMALAASSAGFFPWNLLTRGSGTSQSQSVSFSDDNLSLLIGDGHPRHGETGERSALPSRRPSMYSSVEWDPFGDLERGASSATGSHQSSRRGSADVRVHGEDRSLHTNANVAGGVRLSVGDPRVTGGLGVEQVAAQIRRGSAPHGSVGGTEDRSLNQTSSFSSMPDLLQRCHSHSTSGHAGSKGSGDVARAPDVPARRTSMVAVNMGLPIMEPLEVAYGAMPGGYTATRYHDIAWGNHNGQDEGGGRVSQQVHGRAYNGSADSARDNVDPQYQRRSPGRKYSASGPHYAPAEWVQISRNNSPNPPSFVPVAATESWRQQQGMLPMHYPPAHHRQVEPLYNGAGPSLPGYSALSATTSSALNGALYEKRHSASSMAAVAAAYGDPAVVHTGRSEAIYDSLSHYPSGGYTTSNGGDLATRVGTISPRNPHDNSYRGTGTGIAEVPSTARQELESDPSAQIHPFHVANMAHHYGGNLPDDPYSTPSFDAPIPSVGYHHTRIWPRVPPTTQYSNVAWGAGVGTPEDLEQRGGTGRQESHSHLSSVVNSSPGSHLYPIPSPTGSPAGDLYRKAKSMSWGSLSTGLLGGSAKSTTTERSRHSTGLGLGAVLTGHRVANSGGSSMATSPASPASSVAALDPGGYINDGSTGERSDESWSRRRRRSEDEEV</sequence>
<dbReference type="PANTHER" id="PTHR24058:SF17">
    <property type="entry name" value="HOMEODOMAIN INTERACTING PROTEIN KINASE, ISOFORM D"/>
    <property type="match status" value="1"/>
</dbReference>
<feature type="compositionally biased region" description="Polar residues" evidence="11">
    <location>
        <begin position="96"/>
        <end position="106"/>
    </location>
</feature>
<feature type="compositionally biased region" description="Basic and acidic residues" evidence="11">
    <location>
        <begin position="743"/>
        <end position="764"/>
    </location>
</feature>
<feature type="region of interest" description="Disordered" evidence="11">
    <location>
        <begin position="1143"/>
        <end position="1177"/>
    </location>
</feature>
<evidence type="ECO:0000259" key="12">
    <source>
        <dbReference type="PROSITE" id="PS50011"/>
    </source>
</evidence>
<evidence type="ECO:0000256" key="9">
    <source>
        <dbReference type="ARBA" id="ARBA00022840"/>
    </source>
</evidence>
<feature type="region of interest" description="Disordered" evidence="11">
    <location>
        <begin position="1644"/>
        <end position="1731"/>
    </location>
</feature>
<dbReference type="InParanoid" id="A0A0L0H8K0"/>
<dbReference type="eggNOG" id="KOG0667">
    <property type="taxonomic scope" value="Eukaryota"/>
</dbReference>
<proteinExistence type="inferred from homology"/>
<reference evidence="13 14" key="1">
    <citation type="submission" date="2009-08" db="EMBL/GenBank/DDBJ databases">
        <title>The Genome Sequence of Spizellomyces punctatus strain DAOM BR117.</title>
        <authorList>
            <consortium name="The Broad Institute Genome Sequencing Platform"/>
            <person name="Russ C."/>
            <person name="Cuomo C."/>
            <person name="Shea T."/>
            <person name="Young S.K."/>
            <person name="Zeng Q."/>
            <person name="Koehrsen M."/>
            <person name="Haas B."/>
            <person name="Borodovsky M."/>
            <person name="Guigo R."/>
            <person name="Alvarado L."/>
            <person name="Berlin A."/>
            <person name="Bochicchio J."/>
            <person name="Borenstein D."/>
            <person name="Chapman S."/>
            <person name="Chen Z."/>
            <person name="Engels R."/>
            <person name="Freedman E."/>
            <person name="Gellesch M."/>
            <person name="Goldberg J."/>
            <person name="Griggs A."/>
            <person name="Gujja S."/>
            <person name="Heiman D."/>
            <person name="Hepburn T."/>
            <person name="Howarth C."/>
            <person name="Jen D."/>
            <person name="Larson L."/>
            <person name="Lewis B."/>
            <person name="Mehta T."/>
            <person name="Park D."/>
            <person name="Pearson M."/>
            <person name="Roberts A."/>
            <person name="Saif S."/>
            <person name="Shenoy N."/>
            <person name="Sisk P."/>
            <person name="Stolte C."/>
            <person name="Sykes S."/>
            <person name="Thomson T."/>
            <person name="Walk T."/>
            <person name="White J."/>
            <person name="Yandava C."/>
            <person name="Burger G."/>
            <person name="Gray M.W."/>
            <person name="Holland P.W.H."/>
            <person name="King N."/>
            <person name="Lang F.B.F."/>
            <person name="Roger A.J."/>
            <person name="Ruiz-Trillo I."/>
            <person name="Lander E."/>
            <person name="Nusbaum C."/>
        </authorList>
    </citation>
    <scope>NUCLEOTIDE SEQUENCE [LARGE SCALE GENOMIC DNA]</scope>
    <source>
        <strain evidence="13 14">DAOM BR117</strain>
    </source>
</reference>
<evidence type="ECO:0000313" key="14">
    <source>
        <dbReference type="Proteomes" id="UP000053201"/>
    </source>
</evidence>
<organism evidence="13 14">
    <name type="scientific">Spizellomyces punctatus (strain DAOM BR117)</name>
    <dbReference type="NCBI Taxonomy" id="645134"/>
    <lineage>
        <taxon>Eukaryota</taxon>
        <taxon>Fungi</taxon>
        <taxon>Fungi incertae sedis</taxon>
        <taxon>Chytridiomycota</taxon>
        <taxon>Chytridiomycota incertae sedis</taxon>
        <taxon>Chytridiomycetes</taxon>
        <taxon>Spizellomycetales</taxon>
        <taxon>Spizellomycetaceae</taxon>
        <taxon>Spizellomyces</taxon>
    </lineage>
</organism>
<feature type="region of interest" description="Disordered" evidence="11">
    <location>
        <begin position="1324"/>
        <end position="1354"/>
    </location>
</feature>
<dbReference type="GO" id="GO:0005524">
    <property type="term" value="F:ATP binding"/>
    <property type="evidence" value="ECO:0007669"/>
    <property type="project" value="UniProtKB-UniRule"/>
</dbReference>
<feature type="binding site" evidence="10">
    <location>
        <position position="372"/>
    </location>
    <ligand>
        <name>ATP</name>
        <dbReference type="ChEBI" id="CHEBI:30616"/>
    </ligand>
</feature>
<feature type="compositionally biased region" description="Polar residues" evidence="11">
    <location>
        <begin position="27"/>
        <end position="40"/>
    </location>
</feature>
<feature type="region of interest" description="Disordered" evidence="11">
    <location>
        <begin position="907"/>
        <end position="927"/>
    </location>
</feature>
<feature type="compositionally biased region" description="Polar residues" evidence="11">
    <location>
        <begin position="148"/>
        <end position="174"/>
    </location>
</feature>
<feature type="region of interest" description="Disordered" evidence="11">
    <location>
        <begin position="1586"/>
        <end position="1631"/>
    </location>
</feature>
<keyword evidence="6" id="KW-0808">Transferase</keyword>
<keyword evidence="8 13" id="KW-0418">Kinase</keyword>
<evidence type="ECO:0000256" key="2">
    <source>
        <dbReference type="ARBA" id="ARBA00008867"/>
    </source>
</evidence>
<evidence type="ECO:0000256" key="1">
    <source>
        <dbReference type="ARBA" id="ARBA00004496"/>
    </source>
</evidence>
<feature type="region of interest" description="Disordered" evidence="11">
    <location>
        <begin position="681"/>
        <end position="725"/>
    </location>
</feature>
<feature type="compositionally biased region" description="Polar residues" evidence="11">
    <location>
        <begin position="832"/>
        <end position="851"/>
    </location>
</feature>
<dbReference type="PROSITE" id="PS50011">
    <property type="entry name" value="PROTEIN_KINASE_DOM"/>
    <property type="match status" value="1"/>
</dbReference>
<gene>
    <name evidence="13" type="ORF">SPPG_07007</name>
</gene>
<feature type="region of interest" description="Disordered" evidence="11">
    <location>
        <begin position="1108"/>
        <end position="1131"/>
    </location>
</feature>
<feature type="compositionally biased region" description="Low complexity" evidence="11">
    <location>
        <begin position="1605"/>
        <end position="1618"/>
    </location>
</feature>
<feature type="compositionally biased region" description="Polar residues" evidence="11">
    <location>
        <begin position="1148"/>
        <end position="1159"/>
    </location>
</feature>
<feature type="compositionally biased region" description="Basic and acidic residues" evidence="11">
    <location>
        <begin position="1711"/>
        <end position="1720"/>
    </location>
</feature>
<evidence type="ECO:0000256" key="10">
    <source>
        <dbReference type="PROSITE-ProRule" id="PRU10141"/>
    </source>
</evidence>
<accession>A0A0L0H8K0</accession>
<dbReference type="InterPro" id="IPR008271">
    <property type="entry name" value="Ser/Thr_kinase_AS"/>
</dbReference>
<dbReference type="GO" id="GO:0005634">
    <property type="term" value="C:nucleus"/>
    <property type="evidence" value="ECO:0007669"/>
    <property type="project" value="TreeGrafter"/>
</dbReference>
<dbReference type="RefSeq" id="XP_016605572.1">
    <property type="nucleotide sequence ID" value="XM_016755185.1"/>
</dbReference>
<name>A0A0L0H8K0_SPIPD</name>
<feature type="compositionally biased region" description="Low complexity" evidence="11">
    <location>
        <begin position="208"/>
        <end position="221"/>
    </location>
</feature>
<dbReference type="PANTHER" id="PTHR24058">
    <property type="entry name" value="DUAL SPECIFICITY PROTEIN KINASE"/>
    <property type="match status" value="1"/>
</dbReference>
<feature type="compositionally biased region" description="Low complexity" evidence="11">
    <location>
        <begin position="1681"/>
        <end position="1699"/>
    </location>
</feature>
<protein>
    <submittedName>
        <fullName evidence="13">CMGC/DYRK/YAK protein kinase</fullName>
    </submittedName>
</protein>
<dbReference type="Gene3D" id="1.10.510.10">
    <property type="entry name" value="Transferase(Phosphotransferase) domain 1"/>
    <property type="match status" value="1"/>
</dbReference>
<feature type="compositionally biased region" description="Low complexity" evidence="11">
    <location>
        <begin position="1644"/>
        <end position="1656"/>
    </location>
</feature>
<dbReference type="Gene3D" id="3.30.200.20">
    <property type="entry name" value="Phosphorylase Kinase, domain 1"/>
    <property type="match status" value="1"/>
</dbReference>
<dbReference type="PROSITE" id="PS00107">
    <property type="entry name" value="PROTEIN_KINASE_ATP"/>
    <property type="match status" value="1"/>
</dbReference>
<dbReference type="InterPro" id="IPR000719">
    <property type="entry name" value="Prot_kinase_dom"/>
</dbReference>
<dbReference type="SUPFAM" id="SSF56112">
    <property type="entry name" value="Protein kinase-like (PK-like)"/>
    <property type="match status" value="1"/>
</dbReference>
<feature type="region of interest" description="Disordered" evidence="11">
    <location>
        <begin position="1"/>
        <end position="221"/>
    </location>
</feature>
<evidence type="ECO:0000256" key="3">
    <source>
        <dbReference type="ARBA" id="ARBA00022490"/>
    </source>
</evidence>
<dbReference type="GO" id="GO:0004713">
    <property type="term" value="F:protein tyrosine kinase activity"/>
    <property type="evidence" value="ECO:0007669"/>
    <property type="project" value="TreeGrafter"/>
</dbReference>
<evidence type="ECO:0000256" key="7">
    <source>
        <dbReference type="ARBA" id="ARBA00022741"/>
    </source>
</evidence>
<feature type="compositionally biased region" description="Polar residues" evidence="11">
    <location>
        <begin position="782"/>
        <end position="791"/>
    </location>
</feature>
<dbReference type="GeneID" id="27690258"/>
<evidence type="ECO:0000313" key="13">
    <source>
        <dbReference type="EMBL" id="KNC97532.1"/>
    </source>
</evidence>
<evidence type="ECO:0000256" key="4">
    <source>
        <dbReference type="ARBA" id="ARBA00022527"/>
    </source>
</evidence>
<keyword evidence="7 10" id="KW-0547">Nucleotide-binding</keyword>
<dbReference type="PROSITE" id="PS00108">
    <property type="entry name" value="PROTEIN_KINASE_ST"/>
    <property type="match status" value="1"/>
</dbReference>
<feature type="compositionally biased region" description="Polar residues" evidence="11">
    <location>
        <begin position="1"/>
        <end position="16"/>
    </location>
</feature>
<keyword evidence="9 10" id="KW-0067">ATP-binding</keyword>
<evidence type="ECO:0000256" key="8">
    <source>
        <dbReference type="ARBA" id="ARBA00022777"/>
    </source>
</evidence>
<dbReference type="CDD" id="cd14212">
    <property type="entry name" value="PKc_YAK1"/>
    <property type="match status" value="1"/>
</dbReference>
<feature type="region of interest" description="Disordered" evidence="11">
    <location>
        <begin position="990"/>
        <end position="1012"/>
    </location>
</feature>
<feature type="region of interest" description="Disordered" evidence="11">
    <location>
        <begin position="741"/>
        <end position="859"/>
    </location>
</feature>
<dbReference type="EMBL" id="KQ257463">
    <property type="protein sequence ID" value="KNC97532.1"/>
    <property type="molecule type" value="Genomic_DNA"/>
</dbReference>
<keyword evidence="3" id="KW-0963">Cytoplasm</keyword>
<dbReference type="STRING" id="645134.A0A0L0H8K0"/>
<feature type="compositionally biased region" description="Pro residues" evidence="11">
    <location>
        <begin position="137"/>
        <end position="147"/>
    </location>
</feature>
<dbReference type="GO" id="GO:0005737">
    <property type="term" value="C:cytoplasm"/>
    <property type="evidence" value="ECO:0007669"/>
    <property type="project" value="UniProtKB-SubCell"/>
</dbReference>
<keyword evidence="14" id="KW-1185">Reference proteome</keyword>
<comment type="similarity">
    <text evidence="2">Belongs to the protein kinase superfamily. CMGC Ser/Thr protein kinase family. MNB/DYRK subfamily.</text>
</comment>
<dbReference type="GO" id="GO:0004674">
    <property type="term" value="F:protein serine/threonine kinase activity"/>
    <property type="evidence" value="ECO:0007669"/>
    <property type="project" value="UniProtKB-KW"/>
</dbReference>
<dbReference type="InterPro" id="IPR017441">
    <property type="entry name" value="Protein_kinase_ATP_BS"/>
</dbReference>
<feature type="compositionally biased region" description="Basic and acidic residues" evidence="11">
    <location>
        <begin position="1160"/>
        <end position="1173"/>
    </location>
</feature>
<dbReference type="FunFam" id="3.30.200.20:FF:000087">
    <property type="entry name" value="Dual specificity tyrosine-phosphorylation-regulated kinase 1A"/>
    <property type="match status" value="1"/>
</dbReference>
<dbReference type="OMA" id="ATESNIW"/>
<keyword evidence="5" id="KW-0597">Phosphoprotein</keyword>
<feature type="domain" description="Protein kinase" evidence="12">
    <location>
        <begin position="343"/>
        <end position="674"/>
    </location>
</feature>
<evidence type="ECO:0000256" key="5">
    <source>
        <dbReference type="ARBA" id="ARBA00022553"/>
    </source>
</evidence>
<feature type="region of interest" description="Disordered" evidence="11">
    <location>
        <begin position="1207"/>
        <end position="1260"/>
    </location>
</feature>
<evidence type="ECO:0000256" key="11">
    <source>
        <dbReference type="SAM" id="MobiDB-lite"/>
    </source>
</evidence>
<dbReference type="Proteomes" id="UP000053201">
    <property type="component" value="Unassembled WGS sequence"/>
</dbReference>
<dbReference type="Pfam" id="PF00069">
    <property type="entry name" value="Pkinase"/>
    <property type="match status" value="1"/>
</dbReference>
<evidence type="ECO:0000256" key="6">
    <source>
        <dbReference type="ARBA" id="ARBA00022679"/>
    </source>
</evidence>
<dbReference type="InterPro" id="IPR050494">
    <property type="entry name" value="Ser_Thr_dual-spec_kinase"/>
</dbReference>
<dbReference type="VEuPathDB" id="FungiDB:SPPG_07007"/>
<dbReference type="SMART" id="SM00220">
    <property type="entry name" value="S_TKc"/>
    <property type="match status" value="1"/>
</dbReference>
<keyword evidence="4" id="KW-0723">Serine/threonine-protein kinase</keyword>
<dbReference type="InterPro" id="IPR011009">
    <property type="entry name" value="Kinase-like_dom_sf"/>
</dbReference>
<dbReference type="OrthoDB" id="9332038at2759"/>